<dbReference type="SMART" id="SM00858">
    <property type="entry name" value="SAF"/>
    <property type="match status" value="1"/>
</dbReference>
<evidence type="ECO:0000256" key="4">
    <source>
        <dbReference type="SAM" id="MobiDB-lite"/>
    </source>
</evidence>
<comment type="caution">
    <text evidence="6">The sequence shown here is derived from an EMBL/GenBank/DDBJ whole genome shotgun (WGS) entry which is preliminary data.</text>
</comment>
<keyword evidence="6" id="KW-0969">Cilium</keyword>
<accession>A0A2N7VTX0</accession>
<sequence>MSVSAASDPARRSGRRALGRRSMRLAGLSRLIATAGGVLAAALLLPAGAAHAQTAGTNGRIYIPGPGEARPAQQSGTVSIPGTGEPQASQQSAMISIPGPGERRATDSTPSGAAANGMIVIPGPGEARANAPAAALANTVAVQRPMASGTTSVGATAGRSIPVIVTAPQRAARAVQPVAVEQPANMAFAPAAAVAQTGTAVQAPVSPAAPARVAPRVVAQAAAATPAPAAPATSAASAMTPAPTAAATPTTNAPAGQEDGETIRRAALAFLQQQTVGLPGKIGIKVMRTFPRGLAACTTLEPFMPTGARLWGRTTVGVRCAGAKPWTLYLQAQISIEATYYLAAHQIESGAMVTAEDLLARDGDLSNLPRAIITDPSQAVGSTALVRINAGMPLRQDLLKSASAVTIGQTVRVVAQGQGFSISSEGSVMNNASPGQQVRVRMAGGQIISGIVKDGSTVQVEM</sequence>
<dbReference type="Gene3D" id="2.30.30.760">
    <property type="match status" value="1"/>
</dbReference>
<dbReference type="Pfam" id="PF17656">
    <property type="entry name" value="ChapFlgA_N"/>
    <property type="match status" value="1"/>
</dbReference>
<feature type="domain" description="SAF" evidence="5">
    <location>
        <begin position="338"/>
        <end position="400"/>
    </location>
</feature>
<dbReference type="PANTHER" id="PTHR36307">
    <property type="entry name" value="FLAGELLA BASAL BODY P-RING FORMATION PROTEIN FLGA"/>
    <property type="match status" value="1"/>
</dbReference>
<dbReference type="InterPro" id="IPR039246">
    <property type="entry name" value="Flagellar_FlgA"/>
</dbReference>
<keyword evidence="6" id="KW-0282">Flagellum</keyword>
<dbReference type="GO" id="GO:0044780">
    <property type="term" value="P:bacterial-type flagellum assembly"/>
    <property type="evidence" value="ECO:0007669"/>
    <property type="project" value="InterPro"/>
</dbReference>
<dbReference type="Proteomes" id="UP000235347">
    <property type="component" value="Unassembled WGS sequence"/>
</dbReference>
<comment type="subcellular location">
    <subcellularLocation>
        <location evidence="1">Periplasm</location>
    </subcellularLocation>
</comment>
<keyword evidence="7" id="KW-1185">Reference proteome</keyword>
<dbReference type="RefSeq" id="WP_102611529.1">
    <property type="nucleotide sequence ID" value="NZ_CADIKD010000012.1"/>
</dbReference>
<keyword evidence="6" id="KW-0966">Cell projection</keyword>
<dbReference type="InterPro" id="IPR017585">
    <property type="entry name" value="SAF_FlgA"/>
</dbReference>
<dbReference type="Pfam" id="PF13144">
    <property type="entry name" value="ChapFlgA"/>
    <property type="match status" value="1"/>
</dbReference>
<keyword evidence="2" id="KW-0732">Signal</keyword>
<feature type="compositionally biased region" description="Low complexity" evidence="4">
    <location>
        <begin position="234"/>
        <end position="255"/>
    </location>
</feature>
<dbReference type="Gene3D" id="3.90.1210.10">
    <property type="entry name" value="Antifreeze-like/N-acetylneuraminic acid synthase C-terminal domain"/>
    <property type="match status" value="1"/>
</dbReference>
<feature type="region of interest" description="Disordered" evidence="4">
    <location>
        <begin position="65"/>
        <end position="92"/>
    </location>
</feature>
<protein>
    <submittedName>
        <fullName evidence="6">Flagellar basal body P-ring formation protein FlgA</fullName>
    </submittedName>
</protein>
<dbReference type="InterPro" id="IPR041231">
    <property type="entry name" value="FlgA_N"/>
</dbReference>
<feature type="compositionally biased region" description="Polar residues" evidence="4">
    <location>
        <begin position="72"/>
        <end position="92"/>
    </location>
</feature>
<evidence type="ECO:0000313" key="6">
    <source>
        <dbReference type="EMBL" id="PMS20594.1"/>
    </source>
</evidence>
<evidence type="ECO:0000313" key="7">
    <source>
        <dbReference type="Proteomes" id="UP000235347"/>
    </source>
</evidence>
<evidence type="ECO:0000256" key="2">
    <source>
        <dbReference type="ARBA" id="ARBA00022729"/>
    </source>
</evidence>
<dbReference type="EMBL" id="PNYB01000018">
    <property type="protein sequence ID" value="PMS20594.1"/>
    <property type="molecule type" value="Genomic_DNA"/>
</dbReference>
<name>A0A2N7VTX0_9BURK</name>
<evidence type="ECO:0000259" key="5">
    <source>
        <dbReference type="SMART" id="SM00858"/>
    </source>
</evidence>
<dbReference type="NCBIfam" id="TIGR03170">
    <property type="entry name" value="flgA_cterm"/>
    <property type="match status" value="1"/>
</dbReference>
<feature type="region of interest" description="Disordered" evidence="4">
    <location>
        <begin position="234"/>
        <end position="257"/>
    </location>
</feature>
<dbReference type="InterPro" id="IPR013974">
    <property type="entry name" value="SAF"/>
</dbReference>
<dbReference type="CDD" id="cd11614">
    <property type="entry name" value="SAF_CpaB_FlgA_like"/>
    <property type="match status" value="1"/>
</dbReference>
<evidence type="ECO:0000256" key="1">
    <source>
        <dbReference type="ARBA" id="ARBA00004418"/>
    </source>
</evidence>
<reference evidence="6 7" key="1">
    <citation type="submission" date="2018-01" db="EMBL/GenBank/DDBJ databases">
        <title>Whole genome analyses suggest that Burkholderia sensu lato contains two further novel genera in the rhizoxinica-symbiotica group Mycetohabitans gen. nov., and Trinickia gen. nov.: implications for the evolution of diazotrophy and nodulation in the Burkholderiaceae.</title>
        <authorList>
            <person name="Estrada-de los Santos P."/>
            <person name="Palmer M."/>
            <person name="Chavez-Ramirez B."/>
            <person name="Beukes C."/>
            <person name="Steenkamp E.T."/>
            <person name="Hirsch A.M."/>
            <person name="Manyaka P."/>
            <person name="Maluk M."/>
            <person name="Lafos M."/>
            <person name="Crook M."/>
            <person name="Gross E."/>
            <person name="Simon M.F."/>
            <person name="Bueno dos Reis Junior F."/>
            <person name="Poole P.S."/>
            <person name="Venter S.N."/>
            <person name="James E.K."/>
        </authorList>
    </citation>
    <scope>NUCLEOTIDE SEQUENCE [LARGE SCALE GENOMIC DNA]</scope>
    <source>
        <strain evidence="6 7">GP25-8</strain>
    </source>
</reference>
<dbReference type="AlphaFoldDB" id="A0A2N7VTX0"/>
<evidence type="ECO:0000256" key="3">
    <source>
        <dbReference type="ARBA" id="ARBA00022764"/>
    </source>
</evidence>
<dbReference type="PANTHER" id="PTHR36307:SF1">
    <property type="entry name" value="FLAGELLA BASAL BODY P-RING FORMATION PROTEIN FLGA"/>
    <property type="match status" value="1"/>
</dbReference>
<gene>
    <name evidence="6" type="ORF">C0Z19_19780</name>
</gene>
<proteinExistence type="predicted"/>
<organism evidence="6 7">
    <name type="scientific">Trinickia soli</name>
    <dbReference type="NCBI Taxonomy" id="380675"/>
    <lineage>
        <taxon>Bacteria</taxon>
        <taxon>Pseudomonadati</taxon>
        <taxon>Pseudomonadota</taxon>
        <taxon>Betaproteobacteria</taxon>
        <taxon>Burkholderiales</taxon>
        <taxon>Burkholderiaceae</taxon>
        <taxon>Trinickia</taxon>
    </lineage>
</organism>
<dbReference type="GO" id="GO:0042597">
    <property type="term" value="C:periplasmic space"/>
    <property type="evidence" value="ECO:0007669"/>
    <property type="project" value="UniProtKB-SubCell"/>
</dbReference>
<keyword evidence="3" id="KW-0574">Periplasm</keyword>